<gene>
    <name evidence="1" type="ORF">GN244_ATG18317</name>
    <name evidence="2" type="ORF">GN958_ATG16626</name>
</gene>
<proteinExistence type="predicted"/>
<dbReference type="EMBL" id="WSZM01000732">
    <property type="protein sequence ID" value="KAF4029935.1"/>
    <property type="molecule type" value="Genomic_DNA"/>
</dbReference>
<dbReference type="Proteomes" id="UP000602510">
    <property type="component" value="Unassembled WGS sequence"/>
</dbReference>
<accession>A0A833SLI6</accession>
<keyword evidence="3" id="KW-1185">Reference proteome</keyword>
<evidence type="ECO:0000313" key="1">
    <source>
        <dbReference type="EMBL" id="KAF4029935.1"/>
    </source>
</evidence>
<comment type="caution">
    <text evidence="1">The sequence shown here is derived from an EMBL/GenBank/DDBJ whole genome shotgun (WGS) entry which is preliminary data.</text>
</comment>
<protein>
    <submittedName>
        <fullName evidence="1">Uncharacterized protein</fullName>
    </submittedName>
</protein>
<dbReference type="EMBL" id="JAACNO010002332">
    <property type="protein sequence ID" value="KAF4134151.1"/>
    <property type="molecule type" value="Genomic_DNA"/>
</dbReference>
<organism evidence="1 3">
    <name type="scientific">Phytophthora infestans</name>
    <name type="common">Potato late blight agent</name>
    <name type="synonym">Botrytis infestans</name>
    <dbReference type="NCBI Taxonomy" id="4787"/>
    <lineage>
        <taxon>Eukaryota</taxon>
        <taxon>Sar</taxon>
        <taxon>Stramenopiles</taxon>
        <taxon>Oomycota</taxon>
        <taxon>Peronosporomycetes</taxon>
        <taxon>Peronosporales</taxon>
        <taxon>Peronosporaceae</taxon>
        <taxon>Phytophthora</taxon>
    </lineage>
</organism>
<name>A0A833SLI6_PHYIN</name>
<evidence type="ECO:0000313" key="3">
    <source>
        <dbReference type="Proteomes" id="UP000602510"/>
    </source>
</evidence>
<sequence>MVENLANWNIKNPAKAKGKQLVRPKEMSCGGGDRIGAEGAVDDTISEAVYRTVHNDIISVPDITSNMSNRDRISNIGVNLYCNCDNVSIICSHIWWCDLIAFSISPNVW</sequence>
<dbReference type="Proteomes" id="UP000704712">
    <property type="component" value="Unassembled WGS sequence"/>
</dbReference>
<reference evidence="1" key="1">
    <citation type="submission" date="2020-04" db="EMBL/GenBank/DDBJ databases">
        <title>Hybrid Assembly of Korean Phytophthora infestans isolates.</title>
        <authorList>
            <person name="Prokchorchik M."/>
            <person name="Lee Y."/>
            <person name="Seo J."/>
            <person name="Cho J.-H."/>
            <person name="Park Y.-E."/>
            <person name="Jang D.-C."/>
            <person name="Im J.-S."/>
            <person name="Choi J.-G."/>
            <person name="Park H.-J."/>
            <person name="Lee G.-B."/>
            <person name="Lee Y.-G."/>
            <person name="Hong S.-Y."/>
            <person name="Cho K."/>
            <person name="Sohn K.H."/>
        </authorList>
    </citation>
    <scope>NUCLEOTIDE SEQUENCE</scope>
    <source>
        <strain evidence="1">KR_1_A1</strain>
        <strain evidence="2">KR_2_A2</strain>
    </source>
</reference>
<dbReference type="AlphaFoldDB" id="A0A833SLI6"/>
<evidence type="ECO:0000313" key="2">
    <source>
        <dbReference type="EMBL" id="KAF4134151.1"/>
    </source>
</evidence>